<reference evidence="4 5" key="1">
    <citation type="submission" date="2018-01" db="EMBL/GenBank/DDBJ databases">
        <authorList>
            <person name="Paulsen S."/>
            <person name="Gram L.K."/>
        </authorList>
    </citation>
    <scope>NUCLEOTIDE SEQUENCE [LARGE SCALE GENOMIC DNA]</scope>
    <source>
        <strain evidence="2 5">S3790</strain>
        <strain evidence="3 4">S3895</strain>
    </source>
</reference>
<feature type="chain" id="PRO_5024383488" evidence="1">
    <location>
        <begin position="20"/>
        <end position="162"/>
    </location>
</feature>
<dbReference type="RefSeq" id="WP_138593643.1">
    <property type="nucleotide sequence ID" value="NZ_PNBW01000151.1"/>
</dbReference>
<evidence type="ECO:0000313" key="4">
    <source>
        <dbReference type="Proteomes" id="UP000307164"/>
    </source>
</evidence>
<comment type="caution">
    <text evidence="2">The sequence shown here is derived from an EMBL/GenBank/DDBJ whole genome shotgun (WGS) entry which is preliminary data.</text>
</comment>
<protein>
    <submittedName>
        <fullName evidence="2">DUF3016 domain-containing protein</fullName>
    </submittedName>
</protein>
<reference evidence="2" key="3">
    <citation type="submission" date="2019-09" db="EMBL/GenBank/DDBJ databases">
        <title>Co-occurence of chitin degradation, pigmentation and bioactivity in marine Pseudoalteromonas.</title>
        <authorList>
            <person name="Sonnenschein E.C."/>
            <person name="Bech P.K."/>
        </authorList>
    </citation>
    <scope>NUCLEOTIDE SEQUENCE</scope>
    <source>
        <strain evidence="2">S3790</strain>
        <strain evidence="3">S3895</strain>
    </source>
</reference>
<sequence length="162" mass="18847">MNKLNLVILIVCTPFLANAGEASVKWLDFNDYRDVRPANESKSGYHKRIAKQFEKHIQKLMAGVPAGYKLDLTFEDIDLAGDVRFNMHDIRIIKSVHFPRMKLSYTLTDKSGKILAQEDKKVIKDLSFMDRIRMGRDEALYFDKRLLKDWFDEHIDAVIPKS</sequence>
<dbReference type="EMBL" id="PNBW01000151">
    <property type="protein sequence ID" value="TMO69904.1"/>
    <property type="molecule type" value="Genomic_DNA"/>
</dbReference>
<accession>A0A5S3UXX6</accession>
<dbReference type="Pfam" id="PF11454">
    <property type="entry name" value="DUF3016"/>
    <property type="match status" value="1"/>
</dbReference>
<dbReference type="AlphaFoldDB" id="A0A5S3UXX6"/>
<evidence type="ECO:0000313" key="5">
    <source>
        <dbReference type="Proteomes" id="UP000307217"/>
    </source>
</evidence>
<proteinExistence type="predicted"/>
<gene>
    <name evidence="2" type="ORF">CWC19_19915</name>
    <name evidence="3" type="ORF">CWC20_20140</name>
</gene>
<feature type="signal peptide" evidence="1">
    <location>
        <begin position="1"/>
        <end position="19"/>
    </location>
</feature>
<evidence type="ECO:0000256" key="1">
    <source>
        <dbReference type="SAM" id="SignalP"/>
    </source>
</evidence>
<dbReference type="EMBL" id="PNBX01000132">
    <property type="protein sequence ID" value="TMO62601.1"/>
    <property type="molecule type" value="Genomic_DNA"/>
</dbReference>
<dbReference type="OrthoDB" id="195620at2"/>
<dbReference type="Proteomes" id="UP000307164">
    <property type="component" value="Unassembled WGS sequence"/>
</dbReference>
<dbReference type="InterPro" id="IPR021557">
    <property type="entry name" value="DUF3016"/>
</dbReference>
<evidence type="ECO:0000313" key="3">
    <source>
        <dbReference type="EMBL" id="TMO69904.1"/>
    </source>
</evidence>
<reference evidence="4 5" key="2">
    <citation type="submission" date="2019-06" db="EMBL/GenBank/DDBJ databases">
        <title>Co-occurence of chitin degradation, pigmentation and bioactivity in marine Pseudoalteromonas.</title>
        <authorList>
            <person name="Sonnenschein E.C."/>
            <person name="Bech P.K."/>
        </authorList>
    </citation>
    <scope>NUCLEOTIDE SEQUENCE [LARGE SCALE GENOMIC DNA]</scope>
    <source>
        <strain evidence="5">S3790</strain>
        <strain evidence="4">S3895</strain>
    </source>
</reference>
<keyword evidence="4" id="KW-1185">Reference proteome</keyword>
<keyword evidence="1" id="KW-0732">Signal</keyword>
<organism evidence="2 5">
    <name type="scientific">Pseudoalteromonas aurantia</name>
    <dbReference type="NCBI Taxonomy" id="43654"/>
    <lineage>
        <taxon>Bacteria</taxon>
        <taxon>Pseudomonadati</taxon>
        <taxon>Pseudomonadota</taxon>
        <taxon>Gammaproteobacteria</taxon>
        <taxon>Alteromonadales</taxon>
        <taxon>Pseudoalteromonadaceae</taxon>
        <taxon>Pseudoalteromonas</taxon>
    </lineage>
</organism>
<name>A0A5S3UXX6_9GAMM</name>
<evidence type="ECO:0000313" key="2">
    <source>
        <dbReference type="EMBL" id="TMO62601.1"/>
    </source>
</evidence>
<dbReference type="Proteomes" id="UP000307217">
    <property type="component" value="Unassembled WGS sequence"/>
</dbReference>